<keyword evidence="7" id="KW-1185">Reference proteome</keyword>
<feature type="domain" description="S1 motif" evidence="5">
    <location>
        <begin position="183"/>
        <end position="251"/>
    </location>
</feature>
<evidence type="ECO:0000313" key="6">
    <source>
        <dbReference type="EMBL" id="MCC0176687.1"/>
    </source>
</evidence>
<dbReference type="GO" id="GO:0003729">
    <property type="term" value="F:mRNA binding"/>
    <property type="evidence" value="ECO:0007669"/>
    <property type="project" value="TreeGrafter"/>
</dbReference>
<comment type="caution">
    <text evidence="6">The sequence shown here is derived from an EMBL/GenBank/DDBJ whole genome shotgun (WGS) entry which is preliminary data.</text>
</comment>
<dbReference type="GO" id="GO:0022627">
    <property type="term" value="C:cytosolic small ribosomal subunit"/>
    <property type="evidence" value="ECO:0007669"/>
    <property type="project" value="TreeGrafter"/>
</dbReference>
<dbReference type="InterPro" id="IPR035104">
    <property type="entry name" value="Ribosomal_protein_S1-like"/>
</dbReference>
<dbReference type="SUPFAM" id="SSF50249">
    <property type="entry name" value="Nucleic acid-binding proteins"/>
    <property type="match status" value="3"/>
</dbReference>
<dbReference type="PANTHER" id="PTHR10724:SF7">
    <property type="entry name" value="SMALL RIBOSOMAL SUBUNIT PROTEIN BS1C"/>
    <property type="match status" value="1"/>
</dbReference>
<dbReference type="Pfam" id="PF00575">
    <property type="entry name" value="S1"/>
    <property type="match status" value="2"/>
</dbReference>
<dbReference type="SMART" id="SM00316">
    <property type="entry name" value="S1"/>
    <property type="match status" value="3"/>
</dbReference>
<dbReference type="CDD" id="cd05687">
    <property type="entry name" value="S1_RPS1_repeat_ec1_hs1"/>
    <property type="match status" value="1"/>
</dbReference>
<evidence type="ECO:0000256" key="4">
    <source>
        <dbReference type="SAM" id="MobiDB-lite"/>
    </source>
</evidence>
<dbReference type="Gene3D" id="2.40.50.140">
    <property type="entry name" value="Nucleic acid-binding proteins"/>
    <property type="match status" value="3"/>
</dbReference>
<dbReference type="CDD" id="cd04465">
    <property type="entry name" value="S1_RPS1_repeat_ec2_hs2"/>
    <property type="match status" value="1"/>
</dbReference>
<proteinExistence type="inferred from homology"/>
<dbReference type="Proteomes" id="UP000729733">
    <property type="component" value="Unassembled WGS sequence"/>
</dbReference>
<accession>A0A964BR09</accession>
<keyword evidence="2 6" id="KW-0689">Ribosomal protein</keyword>
<evidence type="ECO:0000256" key="2">
    <source>
        <dbReference type="ARBA" id="ARBA00022980"/>
    </source>
</evidence>
<sequence>MEDFENALKKYDYEFIKGQKVKGTVVQITSDGAYVDIGGKSPGFVPTNEAALGFVNNLENILPTGEIKEFLIIREQDSEGQVTLSLRQLALDEAWADIKEMAETGKSTQIRITGANKGGVTGEVAGLRAFIPRSHLQQRDNLDSLVGQLLTATFLEVNQENRKLVLSQRDAMRAVAMNNIVQGALMPGKIVNIKPYGVFVDLQGATGLLHIKEISGARIESLDRIFEVGQEIKVVIKQIDEYQNRMSLSIKALEEYPGENLEKIEQVMANAEERWEKARNPESQPPESKAESKPEPEA</sequence>
<dbReference type="InterPro" id="IPR012340">
    <property type="entry name" value="NA-bd_OB-fold"/>
</dbReference>
<protein>
    <submittedName>
        <fullName evidence="6">30S ribosomal protein S1</fullName>
    </submittedName>
</protein>
<organism evidence="6 7">
    <name type="scientific">Waterburya agarophytonicola KI4</name>
    <dbReference type="NCBI Taxonomy" id="2874699"/>
    <lineage>
        <taxon>Bacteria</taxon>
        <taxon>Bacillati</taxon>
        <taxon>Cyanobacteriota</taxon>
        <taxon>Cyanophyceae</taxon>
        <taxon>Pleurocapsales</taxon>
        <taxon>Hyellaceae</taxon>
        <taxon>Waterburya</taxon>
        <taxon>Waterburya agarophytonicola</taxon>
    </lineage>
</organism>
<dbReference type="PRINTS" id="PR00681">
    <property type="entry name" value="RIBOSOMALS1"/>
</dbReference>
<dbReference type="EMBL" id="JADWDC010000011">
    <property type="protein sequence ID" value="MCC0176687.1"/>
    <property type="molecule type" value="Genomic_DNA"/>
</dbReference>
<evidence type="ECO:0000259" key="5">
    <source>
        <dbReference type="PROSITE" id="PS50126"/>
    </source>
</evidence>
<evidence type="ECO:0000256" key="3">
    <source>
        <dbReference type="ARBA" id="ARBA00023274"/>
    </source>
</evidence>
<comment type="similarity">
    <text evidence="1">Belongs to the bacterial ribosomal protein bS1 family.</text>
</comment>
<feature type="compositionally biased region" description="Basic and acidic residues" evidence="4">
    <location>
        <begin position="288"/>
        <end position="298"/>
    </location>
</feature>
<dbReference type="PROSITE" id="PS50126">
    <property type="entry name" value="S1"/>
    <property type="match status" value="3"/>
</dbReference>
<evidence type="ECO:0000256" key="1">
    <source>
        <dbReference type="ARBA" id="ARBA00006767"/>
    </source>
</evidence>
<keyword evidence="3" id="KW-0687">Ribonucleoprotein</keyword>
<feature type="domain" description="S1 motif" evidence="5">
    <location>
        <begin position="105"/>
        <end position="169"/>
    </location>
</feature>
<feature type="region of interest" description="Disordered" evidence="4">
    <location>
        <begin position="272"/>
        <end position="298"/>
    </location>
</feature>
<reference evidence="6" key="1">
    <citation type="journal article" date="2021" name="Antonie Van Leeuwenhoek">
        <title>Draft genome and description of Waterburya agarophytonicola gen. nov. sp. nov. (Pleurocapsales, Cyanobacteria): a seaweed symbiont.</title>
        <authorList>
            <person name="Bonthond G."/>
            <person name="Shalygin S."/>
            <person name="Bayer T."/>
            <person name="Weinberger F."/>
        </authorList>
    </citation>
    <scope>NUCLEOTIDE SEQUENCE</scope>
    <source>
        <strain evidence="6">KI4</strain>
    </source>
</reference>
<dbReference type="InterPro" id="IPR003029">
    <property type="entry name" value="S1_domain"/>
</dbReference>
<name>A0A964BR09_9CYAN</name>
<dbReference type="InterPro" id="IPR050437">
    <property type="entry name" value="Ribos_protein_bS1-like"/>
</dbReference>
<dbReference type="AlphaFoldDB" id="A0A964BR09"/>
<dbReference type="GO" id="GO:0006412">
    <property type="term" value="P:translation"/>
    <property type="evidence" value="ECO:0007669"/>
    <property type="project" value="TreeGrafter"/>
</dbReference>
<evidence type="ECO:0000313" key="7">
    <source>
        <dbReference type="Proteomes" id="UP000729733"/>
    </source>
</evidence>
<feature type="domain" description="S1 motif" evidence="5">
    <location>
        <begin position="18"/>
        <end position="87"/>
    </location>
</feature>
<dbReference type="GO" id="GO:0003735">
    <property type="term" value="F:structural constituent of ribosome"/>
    <property type="evidence" value="ECO:0007669"/>
    <property type="project" value="TreeGrafter"/>
</dbReference>
<gene>
    <name evidence="6" type="ORF">I4641_06805</name>
</gene>
<dbReference type="PANTHER" id="PTHR10724">
    <property type="entry name" value="30S RIBOSOMAL PROTEIN S1"/>
    <property type="match status" value="1"/>
</dbReference>